<comment type="caution">
    <text evidence="2">The sequence shown here is derived from an EMBL/GenBank/DDBJ whole genome shotgun (WGS) entry which is preliminary data.</text>
</comment>
<reference evidence="2" key="1">
    <citation type="submission" date="2023-03" db="EMBL/GenBank/DDBJ databases">
        <title>Massive genome expansion in bonnet fungi (Mycena s.s.) driven by repeated elements and novel gene families across ecological guilds.</title>
        <authorList>
            <consortium name="Lawrence Berkeley National Laboratory"/>
            <person name="Harder C.B."/>
            <person name="Miyauchi S."/>
            <person name="Viragh M."/>
            <person name="Kuo A."/>
            <person name="Thoen E."/>
            <person name="Andreopoulos B."/>
            <person name="Lu D."/>
            <person name="Skrede I."/>
            <person name="Drula E."/>
            <person name="Henrissat B."/>
            <person name="Morin E."/>
            <person name="Kohler A."/>
            <person name="Barry K."/>
            <person name="LaButti K."/>
            <person name="Morin E."/>
            <person name="Salamov A."/>
            <person name="Lipzen A."/>
            <person name="Mereny Z."/>
            <person name="Hegedus B."/>
            <person name="Baldrian P."/>
            <person name="Stursova M."/>
            <person name="Weitz H."/>
            <person name="Taylor A."/>
            <person name="Grigoriev I.V."/>
            <person name="Nagy L.G."/>
            <person name="Martin F."/>
            <person name="Kauserud H."/>
        </authorList>
    </citation>
    <scope>NUCLEOTIDE SEQUENCE</scope>
    <source>
        <strain evidence="2">9144</strain>
    </source>
</reference>
<dbReference type="Proteomes" id="UP001219525">
    <property type="component" value="Unassembled WGS sequence"/>
</dbReference>
<sequence length="972" mass="110349">MPPKRIRKTQKPSSPIVCPQCGQELRGAHGLSSHRSTCNTRKKAREDLARDARIHDQKKRAAKGKENSAPRKAPQQITLPLPIPPPPDVDSDVPMPDADPPQEHAFAPHIAAGATIGPRLPPRFILTVPHPHAHLPSKIVSLENPSDMPENRPLALPFNPEKPHAPFRTYADFHFTSKCVKRAWPDKVIQQELDDLHGNIYKEGPSKLTIRNVKDMSDSLRAARQMTVEFKRQKVRVDYREDAETDRFRNIFEVELDFRDPWEVAQSWAQDPTLAAHSTWFSEQKYYCKGDFIIQHQEPLYDEPCTGNTWHETDNELPDSDPTGADPTKPKYPAVYLPLHIWLDKGQVSTKVKKHPILLRGLWIHSSVRNGSGNGGGALLGYIVMPASLRIDPKTLTAAEREDLTKLRGRIYNAINSHILASIKIRTVNGATFKFGDGVFRTAIPGILIQSMDFQEIAAWLAMRSSQAKYPCPKCLVPSDQLEQTLAKARRQLTKGDKERVLKGKGMHDVEQIQWDFQRSDPYKAVSYDTLHWAEGGTFGRHLWVVVKQTLTDLRASDDFNKCMAAIPRWSGMERISHATLIDFTEGNTFLQMLNNIVLCLVHFLPANSPLIHALRALQQFRMLVGMHCTTERRLQLMERFVCNYDAACRKIPGKDFNFLKQHYTQHAAKDIREKGTTNHMSTRPGEGFQQEVNRAYQRTNGRDAEQQMVVVDANEEAMAKLDMIVADDAERKRRATEDAEDGDVEAAPGSSDAHWRYSAAERPCPSGRFELNMTQNGRAEFDGFDVALRVYLAQIDPENVIPDEHKGAPAFEKNTYGRFFFSTPRVTGLNAGAPLDEQRIQVQAFRGVHINFQSKMDWSAQRDILRCNPKFQGEPRFDCVIYNAEEDPLSLARLLALLRVTTHDGTARDLAYVRTFKAHTAWKPRTVWDGCHVVEEVRRPQFLPLEHVERGALLAIDMVDDDMFLRLNNID</sequence>
<evidence type="ECO:0000256" key="1">
    <source>
        <dbReference type="SAM" id="MobiDB-lite"/>
    </source>
</evidence>
<feature type="region of interest" description="Disordered" evidence="1">
    <location>
        <begin position="306"/>
        <end position="327"/>
    </location>
</feature>
<feature type="region of interest" description="Disordered" evidence="1">
    <location>
        <begin position="1"/>
        <end position="91"/>
    </location>
</feature>
<feature type="region of interest" description="Disordered" evidence="1">
    <location>
        <begin position="732"/>
        <end position="755"/>
    </location>
</feature>
<proteinExistence type="predicted"/>
<evidence type="ECO:0000313" key="3">
    <source>
        <dbReference type="Proteomes" id="UP001219525"/>
    </source>
</evidence>
<accession>A0AAD7E5H6</accession>
<dbReference type="EMBL" id="JARJCW010000001">
    <property type="protein sequence ID" value="KAJ7229983.1"/>
    <property type="molecule type" value="Genomic_DNA"/>
</dbReference>
<feature type="compositionally biased region" description="Basic and acidic residues" evidence="1">
    <location>
        <begin position="44"/>
        <end position="55"/>
    </location>
</feature>
<dbReference type="InterPro" id="IPR041078">
    <property type="entry name" value="Plavaka"/>
</dbReference>
<organism evidence="2 3">
    <name type="scientific">Mycena pura</name>
    <dbReference type="NCBI Taxonomy" id="153505"/>
    <lineage>
        <taxon>Eukaryota</taxon>
        <taxon>Fungi</taxon>
        <taxon>Dikarya</taxon>
        <taxon>Basidiomycota</taxon>
        <taxon>Agaricomycotina</taxon>
        <taxon>Agaricomycetes</taxon>
        <taxon>Agaricomycetidae</taxon>
        <taxon>Agaricales</taxon>
        <taxon>Marasmiineae</taxon>
        <taxon>Mycenaceae</taxon>
        <taxon>Mycena</taxon>
    </lineage>
</organism>
<gene>
    <name evidence="2" type="ORF">GGX14DRAFT_553483</name>
</gene>
<evidence type="ECO:0000313" key="2">
    <source>
        <dbReference type="EMBL" id="KAJ7229983.1"/>
    </source>
</evidence>
<dbReference type="Pfam" id="PF18759">
    <property type="entry name" value="Plavaka"/>
    <property type="match status" value="1"/>
</dbReference>
<name>A0AAD7E5H6_9AGAR</name>
<feature type="compositionally biased region" description="Basic residues" evidence="1">
    <location>
        <begin position="1"/>
        <end position="10"/>
    </location>
</feature>
<dbReference type="AlphaFoldDB" id="A0AAD7E5H6"/>
<protein>
    <submittedName>
        <fullName evidence="2">Uncharacterized protein</fullName>
    </submittedName>
</protein>
<keyword evidence="3" id="KW-1185">Reference proteome</keyword>